<reference evidence="1" key="1">
    <citation type="submission" date="2021-02" db="EMBL/GenBank/DDBJ databases">
        <authorList>
            <person name="Nowell W R."/>
        </authorList>
    </citation>
    <scope>NUCLEOTIDE SEQUENCE</scope>
</reference>
<dbReference type="EMBL" id="CAJNRF010008652">
    <property type="protein sequence ID" value="CAF2103245.1"/>
    <property type="molecule type" value="Genomic_DNA"/>
</dbReference>
<keyword evidence="9" id="KW-1185">Reference proteome</keyword>
<gene>
    <name evidence="1" type="ORF">CJN711_LOCUS38594</name>
    <name evidence="2" type="ORF">KQP761_LOCUS32526</name>
    <name evidence="3" type="ORF">MBJ925_LOCUS87</name>
    <name evidence="6" type="ORF">OVN521_LOCUS22935</name>
    <name evidence="7" type="ORF">UXM345_LOCUS26005</name>
    <name evidence="5" type="ORF">WKI299_LOCUS20634</name>
    <name evidence="4" type="ORF">XDN619_LOCUS4612</name>
</gene>
<accession>A0A816CPW3</accession>
<dbReference type="EMBL" id="CAJNRG010001056">
    <property type="protein sequence ID" value="CAF2026683.1"/>
    <property type="molecule type" value="Genomic_DNA"/>
</dbReference>
<evidence type="ECO:0000313" key="8">
    <source>
        <dbReference type="Proteomes" id="UP000663855"/>
    </source>
</evidence>
<evidence type="ECO:0000313" key="3">
    <source>
        <dbReference type="EMBL" id="CAF1900614.1"/>
    </source>
</evidence>
<dbReference type="Proteomes" id="UP000663834">
    <property type="component" value="Unassembled WGS sequence"/>
</dbReference>
<name>A0A816CPW3_9BILA</name>
<evidence type="ECO:0000313" key="4">
    <source>
        <dbReference type="EMBL" id="CAF2026683.1"/>
    </source>
</evidence>
<proteinExistence type="predicted"/>
<sequence>MNIFTQIATQFFINKNTLIQLLKALDFPDEFLTEFRNNRIHIDEDLIRRKIRILCEINQDDSFQDLCCHEDGVQFVFHINFHDYHFIRFRISFDVKIIALIFNNQHQTIQFMISNIQIKSLNRLSKAFQFCIQSKVRTLVIDEIERMCKEQKIPYERLFRDIKRPLIYEINLSKIKEFDQLRERYLIIGNRSILDFIQITYVEHREQAIVLGYRLNTTFNKESTTQLIDC</sequence>
<dbReference type="EMBL" id="CAJOBG010005081">
    <property type="protein sequence ID" value="CAF4138579.1"/>
    <property type="molecule type" value="Genomic_DNA"/>
</dbReference>
<dbReference type="EMBL" id="CAJNRE010000004">
    <property type="protein sequence ID" value="CAF1900614.1"/>
    <property type="molecule type" value="Genomic_DNA"/>
</dbReference>
<dbReference type="Proteomes" id="UP000663855">
    <property type="component" value="Unassembled WGS sequence"/>
</dbReference>
<dbReference type="Proteomes" id="UP000663842">
    <property type="component" value="Unassembled WGS sequence"/>
</dbReference>
<organism evidence="1 8">
    <name type="scientific">Rotaria magnacalcarata</name>
    <dbReference type="NCBI Taxonomy" id="392030"/>
    <lineage>
        <taxon>Eukaryota</taxon>
        <taxon>Metazoa</taxon>
        <taxon>Spiralia</taxon>
        <taxon>Gnathifera</taxon>
        <taxon>Rotifera</taxon>
        <taxon>Eurotatoria</taxon>
        <taxon>Bdelloidea</taxon>
        <taxon>Philodinida</taxon>
        <taxon>Philodinidae</taxon>
        <taxon>Rotaria</taxon>
    </lineage>
</organism>
<dbReference type="Proteomes" id="UP000663866">
    <property type="component" value="Unassembled WGS sequence"/>
</dbReference>
<dbReference type="EMBL" id="CAJNOW010018126">
    <property type="protein sequence ID" value="CAF1663134.1"/>
    <property type="molecule type" value="Genomic_DNA"/>
</dbReference>
<comment type="caution">
    <text evidence="1">The sequence shown here is derived from an EMBL/GenBank/DDBJ whole genome shotgun (WGS) entry which is preliminary data.</text>
</comment>
<evidence type="ECO:0000313" key="2">
    <source>
        <dbReference type="EMBL" id="CAF1663134.1"/>
    </source>
</evidence>
<evidence type="ECO:0000313" key="9">
    <source>
        <dbReference type="Proteomes" id="UP000663866"/>
    </source>
</evidence>
<dbReference type="EMBL" id="CAJOBF010005173">
    <property type="protein sequence ID" value="CAF4166332.1"/>
    <property type="molecule type" value="Genomic_DNA"/>
</dbReference>
<dbReference type="Proteomes" id="UP000663856">
    <property type="component" value="Unassembled WGS sequence"/>
</dbReference>
<dbReference type="OrthoDB" id="9976911at2759"/>
<dbReference type="EMBL" id="CAJNOV010018896">
    <property type="protein sequence ID" value="CAF1625438.1"/>
    <property type="molecule type" value="Genomic_DNA"/>
</dbReference>
<dbReference type="Proteomes" id="UP000663824">
    <property type="component" value="Unassembled WGS sequence"/>
</dbReference>
<evidence type="ECO:0000313" key="5">
    <source>
        <dbReference type="EMBL" id="CAF2103245.1"/>
    </source>
</evidence>
<evidence type="ECO:0000313" key="1">
    <source>
        <dbReference type="EMBL" id="CAF1625438.1"/>
    </source>
</evidence>
<evidence type="ECO:0000313" key="7">
    <source>
        <dbReference type="EMBL" id="CAF4166332.1"/>
    </source>
</evidence>
<dbReference type="AlphaFoldDB" id="A0A816CPW3"/>
<evidence type="ECO:0000313" key="6">
    <source>
        <dbReference type="EMBL" id="CAF4138579.1"/>
    </source>
</evidence>
<dbReference type="Proteomes" id="UP000663887">
    <property type="component" value="Unassembled WGS sequence"/>
</dbReference>
<protein>
    <submittedName>
        <fullName evidence="1">Uncharacterized protein</fullName>
    </submittedName>
</protein>